<feature type="transmembrane region" description="Helical" evidence="1">
    <location>
        <begin position="219"/>
        <end position="239"/>
    </location>
</feature>
<keyword evidence="1" id="KW-0472">Membrane</keyword>
<proteinExistence type="predicted"/>
<dbReference type="RefSeq" id="WP_099789225.1">
    <property type="nucleotide sequence ID" value="NZ_JBHLYV010000098.1"/>
</dbReference>
<sequence>MFKLLSMELLKVKRSQAVWMMFAIPLVVLLLNALMMLKKFSIGALGETHWARLWTGNTMLWCYFMMPLYIALITSLLNGLEHKNQTWRLMLTLPVSQRQLYVAKAVLAWLFVAGANAILVGSVALTIALLGVAGASQQGAFVFPMLAFWGKVSLACIPVLIIQHAVSWRVRNLVLPLAVGVMATMGITQIGSSEHWIWYPWSYALMAANGSDPAMQSQALMLAGVVGAGLFALTVYVLGGRETET</sequence>
<keyword evidence="1" id="KW-0812">Transmembrane</keyword>
<gene>
    <name evidence="2" type="ORF">CR105_14510</name>
</gene>
<dbReference type="Pfam" id="PF12730">
    <property type="entry name" value="ABC2_membrane_4"/>
    <property type="match status" value="1"/>
</dbReference>
<feature type="transmembrane region" description="Helical" evidence="1">
    <location>
        <begin position="58"/>
        <end position="80"/>
    </location>
</feature>
<keyword evidence="3" id="KW-1185">Reference proteome</keyword>
<feature type="transmembrane region" description="Helical" evidence="1">
    <location>
        <begin position="101"/>
        <end position="134"/>
    </location>
</feature>
<comment type="caution">
    <text evidence="2">The sequence shown here is derived from an EMBL/GenBank/DDBJ whole genome shotgun (WGS) entry which is preliminary data.</text>
</comment>
<evidence type="ECO:0000313" key="3">
    <source>
        <dbReference type="Proteomes" id="UP000230390"/>
    </source>
</evidence>
<dbReference type="OrthoDB" id="6388458at2"/>
<accession>A0A2G8TDZ5</accession>
<feature type="transmembrane region" description="Helical" evidence="1">
    <location>
        <begin position="20"/>
        <end position="38"/>
    </location>
</feature>
<feature type="transmembrane region" description="Helical" evidence="1">
    <location>
        <begin position="140"/>
        <end position="161"/>
    </location>
</feature>
<name>A0A2G8TDZ5_9BURK</name>
<dbReference type="Proteomes" id="UP000230390">
    <property type="component" value="Unassembled WGS sequence"/>
</dbReference>
<feature type="transmembrane region" description="Helical" evidence="1">
    <location>
        <begin position="173"/>
        <end position="199"/>
    </location>
</feature>
<dbReference type="EMBL" id="PDOC01000008">
    <property type="protein sequence ID" value="PIL44281.1"/>
    <property type="molecule type" value="Genomic_DNA"/>
</dbReference>
<dbReference type="CDD" id="cd21809">
    <property type="entry name" value="ABC-2_lan_permease-like"/>
    <property type="match status" value="1"/>
</dbReference>
<dbReference type="AlphaFoldDB" id="A0A2G8TDZ5"/>
<evidence type="ECO:0000313" key="2">
    <source>
        <dbReference type="EMBL" id="PIL44281.1"/>
    </source>
</evidence>
<reference evidence="2 3" key="1">
    <citation type="submission" date="2017-10" db="EMBL/GenBank/DDBJ databases">
        <title>Massilia psychrophilum sp. nov., a novel purple-pigmented bacterium isolated from Tianshan glacier, Xinjiang Municipality, China.</title>
        <authorList>
            <person name="Wang H."/>
        </authorList>
    </citation>
    <scope>NUCLEOTIDE SEQUENCE [LARGE SCALE GENOMIC DNA]</scope>
    <source>
        <strain evidence="2 3">JCM 30074</strain>
    </source>
</reference>
<keyword evidence="1" id="KW-1133">Transmembrane helix</keyword>
<evidence type="ECO:0000256" key="1">
    <source>
        <dbReference type="SAM" id="Phobius"/>
    </source>
</evidence>
<organism evidence="2 3">
    <name type="scientific">Massilia eurypsychrophila</name>
    <dbReference type="NCBI Taxonomy" id="1485217"/>
    <lineage>
        <taxon>Bacteria</taxon>
        <taxon>Pseudomonadati</taxon>
        <taxon>Pseudomonadota</taxon>
        <taxon>Betaproteobacteria</taxon>
        <taxon>Burkholderiales</taxon>
        <taxon>Oxalobacteraceae</taxon>
        <taxon>Telluria group</taxon>
        <taxon>Massilia</taxon>
    </lineage>
</organism>
<evidence type="ECO:0008006" key="4">
    <source>
        <dbReference type="Google" id="ProtNLM"/>
    </source>
</evidence>
<protein>
    <recommendedName>
        <fullName evidence="4">Permease</fullName>
    </recommendedName>
</protein>